<dbReference type="EMBL" id="JAAXOX010000001">
    <property type="protein sequence ID" value="NKY21367.1"/>
    <property type="molecule type" value="Genomic_DNA"/>
</dbReference>
<proteinExistence type="predicted"/>
<dbReference type="AlphaFoldDB" id="A0A7X6QXP5"/>
<dbReference type="RefSeq" id="WP_168628468.1">
    <property type="nucleotide sequence ID" value="NZ_BONL01000037.1"/>
</dbReference>
<feature type="compositionally biased region" description="Basic and acidic residues" evidence="1">
    <location>
        <begin position="26"/>
        <end position="51"/>
    </location>
</feature>
<organism evidence="2 3">
    <name type="scientific">Cellulomonas denverensis</name>
    <dbReference type="NCBI Taxonomy" id="264297"/>
    <lineage>
        <taxon>Bacteria</taxon>
        <taxon>Bacillati</taxon>
        <taxon>Actinomycetota</taxon>
        <taxon>Actinomycetes</taxon>
        <taxon>Micrococcales</taxon>
        <taxon>Cellulomonadaceae</taxon>
        <taxon>Cellulomonas</taxon>
    </lineage>
</organism>
<gene>
    <name evidence="2" type="ORF">HGA03_01660</name>
</gene>
<accession>A0A7X6QXP5</accession>
<name>A0A7X6QXP5_9CELL</name>
<protein>
    <submittedName>
        <fullName evidence="2">Uncharacterized protein</fullName>
    </submittedName>
</protein>
<keyword evidence="3" id="KW-1185">Reference proteome</keyword>
<feature type="region of interest" description="Disordered" evidence="1">
    <location>
        <begin position="21"/>
        <end position="58"/>
    </location>
</feature>
<evidence type="ECO:0000313" key="2">
    <source>
        <dbReference type="EMBL" id="NKY21367.1"/>
    </source>
</evidence>
<evidence type="ECO:0000256" key="1">
    <source>
        <dbReference type="SAM" id="MobiDB-lite"/>
    </source>
</evidence>
<comment type="caution">
    <text evidence="2">The sequence shown here is derived from an EMBL/GenBank/DDBJ whole genome shotgun (WGS) entry which is preliminary data.</text>
</comment>
<evidence type="ECO:0000313" key="3">
    <source>
        <dbReference type="Proteomes" id="UP000581206"/>
    </source>
</evidence>
<dbReference type="Proteomes" id="UP000581206">
    <property type="component" value="Unassembled WGS sequence"/>
</dbReference>
<reference evidence="2 3" key="1">
    <citation type="submission" date="2020-04" db="EMBL/GenBank/DDBJ databases">
        <title>MicrobeNet Type strains.</title>
        <authorList>
            <person name="Nicholson A.C."/>
        </authorList>
    </citation>
    <scope>NUCLEOTIDE SEQUENCE [LARGE SCALE GENOMIC DNA]</scope>
    <source>
        <strain evidence="2 3">ATCC BAA-788</strain>
    </source>
</reference>
<sequence>MGIDEDINEALAQMREFTAELQAQNQRDREAFDRRDRTADEQAAEARRRGESGPAWQRIQQRIDLRQTTLEDVMGGIDQSPEARQVRATLSQELGRVDRSTLVDDEELQEQIAVTQQAQAAMMRALDEARHAGEQF</sequence>